<accession>A0ABR3MSX0</accession>
<evidence type="ECO:0000313" key="2">
    <source>
        <dbReference type="Proteomes" id="UP001558613"/>
    </source>
</evidence>
<protein>
    <submittedName>
        <fullName evidence="1">Uncharacterized protein</fullName>
    </submittedName>
</protein>
<keyword evidence="2" id="KW-1185">Reference proteome</keyword>
<proteinExistence type="predicted"/>
<reference evidence="1 2" key="1">
    <citation type="submission" date="2023-09" db="EMBL/GenBank/DDBJ databases">
        <authorList>
            <person name="Wang M."/>
        </authorList>
    </citation>
    <scope>NUCLEOTIDE SEQUENCE [LARGE SCALE GENOMIC DNA]</scope>
    <source>
        <strain evidence="1">GT-2023</strain>
        <tissue evidence="1">Liver</tissue>
    </source>
</reference>
<sequence>MFSSKLEHLMGESQSRYKQYHYLRGIHTHVCPQLRASMPAQSLGSCGALTRTTTLPSVTFDARGRIHHVVGRLADKQAGPMGACVYVCLGSPTAGWRS</sequence>
<dbReference type="Proteomes" id="UP001558613">
    <property type="component" value="Unassembled WGS sequence"/>
</dbReference>
<dbReference type="EMBL" id="JAYMGO010000009">
    <property type="protein sequence ID" value="KAL1267732.1"/>
    <property type="molecule type" value="Genomic_DNA"/>
</dbReference>
<gene>
    <name evidence="1" type="ORF">QQF64_033095</name>
</gene>
<evidence type="ECO:0000313" key="1">
    <source>
        <dbReference type="EMBL" id="KAL1267732.1"/>
    </source>
</evidence>
<name>A0ABR3MSX0_9TELE</name>
<organism evidence="1 2">
    <name type="scientific">Cirrhinus molitorella</name>
    <name type="common">mud carp</name>
    <dbReference type="NCBI Taxonomy" id="172907"/>
    <lineage>
        <taxon>Eukaryota</taxon>
        <taxon>Metazoa</taxon>
        <taxon>Chordata</taxon>
        <taxon>Craniata</taxon>
        <taxon>Vertebrata</taxon>
        <taxon>Euteleostomi</taxon>
        <taxon>Actinopterygii</taxon>
        <taxon>Neopterygii</taxon>
        <taxon>Teleostei</taxon>
        <taxon>Ostariophysi</taxon>
        <taxon>Cypriniformes</taxon>
        <taxon>Cyprinidae</taxon>
        <taxon>Labeoninae</taxon>
        <taxon>Labeonini</taxon>
        <taxon>Cirrhinus</taxon>
    </lineage>
</organism>
<comment type="caution">
    <text evidence="1">The sequence shown here is derived from an EMBL/GenBank/DDBJ whole genome shotgun (WGS) entry which is preliminary data.</text>
</comment>